<dbReference type="GO" id="GO:0016020">
    <property type="term" value="C:membrane"/>
    <property type="evidence" value="ECO:0007669"/>
    <property type="project" value="UniProtKB-ARBA"/>
</dbReference>
<evidence type="ECO:0000256" key="5">
    <source>
        <dbReference type="ARBA" id="ARBA00022989"/>
    </source>
</evidence>
<comment type="caution">
    <text evidence="8">The sequence shown here is derived from an EMBL/GenBank/DDBJ whole genome shotgun (WGS) entry which is preliminary data.</text>
</comment>
<evidence type="ECO:0000256" key="1">
    <source>
        <dbReference type="ARBA" id="ARBA00004167"/>
    </source>
</evidence>
<keyword evidence="3" id="KW-0812">Transmembrane</keyword>
<comment type="subcellular location">
    <subcellularLocation>
        <location evidence="1">Membrane</location>
        <topology evidence="1">Single-pass membrane protein</topology>
    </subcellularLocation>
</comment>
<keyword evidence="4" id="KW-0653">Protein transport</keyword>
<evidence type="ECO:0000313" key="8">
    <source>
        <dbReference type="EMBL" id="KKQ67625.1"/>
    </source>
</evidence>
<name>A0A0G0JWZ2_9BACT</name>
<keyword evidence="5" id="KW-1133">Transmembrane helix</keyword>
<dbReference type="GO" id="GO:0015031">
    <property type="term" value="P:protein transport"/>
    <property type="evidence" value="ECO:0007669"/>
    <property type="project" value="UniProtKB-KW"/>
</dbReference>
<proteinExistence type="predicted"/>
<evidence type="ECO:0000256" key="4">
    <source>
        <dbReference type="ARBA" id="ARBA00022927"/>
    </source>
</evidence>
<dbReference type="Pfam" id="PF02416">
    <property type="entry name" value="TatA_B_E"/>
    <property type="match status" value="1"/>
</dbReference>
<dbReference type="InterPro" id="IPR003369">
    <property type="entry name" value="TatA/B/E"/>
</dbReference>
<evidence type="ECO:0000256" key="2">
    <source>
        <dbReference type="ARBA" id="ARBA00022448"/>
    </source>
</evidence>
<dbReference type="EMBL" id="LBUT01000033">
    <property type="protein sequence ID" value="KKQ67625.1"/>
    <property type="molecule type" value="Genomic_DNA"/>
</dbReference>
<evidence type="ECO:0000313" key="9">
    <source>
        <dbReference type="Proteomes" id="UP000034406"/>
    </source>
</evidence>
<organism evidence="8 9">
    <name type="scientific">Candidatus Shapirobacteria bacterium GW2011_GWE2_38_30</name>
    <dbReference type="NCBI Taxonomy" id="1618490"/>
    <lineage>
        <taxon>Bacteria</taxon>
        <taxon>Candidatus Shapironibacteriota</taxon>
    </lineage>
</organism>
<dbReference type="PANTHER" id="PTHR42982:SF1">
    <property type="entry name" value="SEC-INDEPENDENT PROTEIN TRANSLOCASE PROTEIN TATA"/>
    <property type="match status" value="1"/>
</dbReference>
<keyword evidence="7" id="KW-0472">Membrane</keyword>
<dbReference type="AlphaFoldDB" id="A0A0G0JWZ2"/>
<accession>A0A0G0JWZ2</accession>
<sequence>MRIGTNELILLGIILLILFGDRKLPELTRGIVQSIKEFKKALKN</sequence>
<evidence type="ECO:0008006" key="10">
    <source>
        <dbReference type="Google" id="ProtNLM"/>
    </source>
</evidence>
<evidence type="ECO:0000256" key="3">
    <source>
        <dbReference type="ARBA" id="ARBA00022692"/>
    </source>
</evidence>
<dbReference type="Gene3D" id="1.20.5.3310">
    <property type="match status" value="1"/>
</dbReference>
<dbReference type="STRING" id="1618490.US90_C0033G0004"/>
<reference evidence="8 9" key="1">
    <citation type="journal article" date="2015" name="Nature">
        <title>rRNA introns, odd ribosomes, and small enigmatic genomes across a large radiation of phyla.</title>
        <authorList>
            <person name="Brown C.T."/>
            <person name="Hug L.A."/>
            <person name="Thomas B.C."/>
            <person name="Sharon I."/>
            <person name="Castelle C.J."/>
            <person name="Singh A."/>
            <person name="Wilkins M.J."/>
            <person name="Williams K.H."/>
            <person name="Banfield J.F."/>
        </authorList>
    </citation>
    <scope>NUCLEOTIDE SEQUENCE [LARGE SCALE GENOMIC DNA]</scope>
</reference>
<keyword evidence="6" id="KW-0811">Translocation</keyword>
<evidence type="ECO:0000256" key="7">
    <source>
        <dbReference type="ARBA" id="ARBA00023136"/>
    </source>
</evidence>
<evidence type="ECO:0000256" key="6">
    <source>
        <dbReference type="ARBA" id="ARBA00023010"/>
    </source>
</evidence>
<dbReference type="Proteomes" id="UP000034406">
    <property type="component" value="Unassembled WGS sequence"/>
</dbReference>
<protein>
    <recommendedName>
        <fullName evidence="10">Sec-independent protein translocase protein TatA</fullName>
    </recommendedName>
</protein>
<gene>
    <name evidence="8" type="ORF">US90_C0033G0004</name>
</gene>
<keyword evidence="2" id="KW-0813">Transport</keyword>
<dbReference type="PANTHER" id="PTHR42982">
    <property type="entry name" value="SEC-INDEPENDENT PROTEIN TRANSLOCASE PROTEIN TATA"/>
    <property type="match status" value="1"/>
</dbReference>